<name>A0A4V6WWF3_9VIBR</name>
<evidence type="ECO:0000313" key="1">
    <source>
        <dbReference type="EMBL" id="TKF25728.1"/>
    </source>
</evidence>
<dbReference type="EMBL" id="SYUW01000027">
    <property type="protein sequence ID" value="TKF25728.1"/>
    <property type="molecule type" value="Genomic_DNA"/>
</dbReference>
<evidence type="ECO:0000313" key="2">
    <source>
        <dbReference type="Proteomes" id="UP000305234"/>
    </source>
</evidence>
<protein>
    <submittedName>
        <fullName evidence="1">Uncharacterized protein</fullName>
    </submittedName>
</protein>
<accession>A0A4V6WWF3</accession>
<reference evidence="1 2" key="1">
    <citation type="submission" date="2019-04" db="EMBL/GenBank/DDBJ databases">
        <title>A reverse ecology approach based on a biological definition of microbial populations.</title>
        <authorList>
            <person name="Arevalo P."/>
            <person name="Vaninsberghe D."/>
            <person name="Elsherbini J."/>
            <person name="Gore J."/>
            <person name="Polz M."/>
        </authorList>
    </citation>
    <scope>NUCLEOTIDE SEQUENCE [LARGE SCALE GENOMIC DNA]</scope>
    <source>
        <strain evidence="1 2">10N.261.46.E4</strain>
    </source>
</reference>
<proteinExistence type="predicted"/>
<dbReference type="Proteomes" id="UP000305234">
    <property type="component" value="Unassembled WGS sequence"/>
</dbReference>
<gene>
    <name evidence="1" type="ORF">FCV52_10885</name>
</gene>
<comment type="caution">
    <text evidence="1">The sequence shown here is derived from an EMBL/GenBank/DDBJ whole genome shotgun (WGS) entry which is preliminary data.</text>
</comment>
<dbReference type="AlphaFoldDB" id="A0A4V6WWF3"/>
<sequence length="84" mass="9737">MVSIICRFNRFGRLIAEQHKVIDLSHGLKLAVIIVSLHFVTLRNEFSTIHFGAHNESCNKTFVIGCTCRPWSDSSRLHNHTRYR</sequence>
<organism evidence="1 2">
    <name type="scientific">Vibrio kanaloae</name>
    <dbReference type="NCBI Taxonomy" id="170673"/>
    <lineage>
        <taxon>Bacteria</taxon>
        <taxon>Pseudomonadati</taxon>
        <taxon>Pseudomonadota</taxon>
        <taxon>Gammaproteobacteria</taxon>
        <taxon>Vibrionales</taxon>
        <taxon>Vibrionaceae</taxon>
        <taxon>Vibrio</taxon>
    </lineage>
</organism>